<evidence type="ECO:0000313" key="1">
    <source>
        <dbReference type="EMBL" id="GAA4752161.1"/>
    </source>
</evidence>
<protein>
    <submittedName>
        <fullName evidence="1">DUF1697 domain-containing protein</fullName>
    </submittedName>
</protein>
<comment type="caution">
    <text evidence="1">The sequence shown here is derived from an EMBL/GenBank/DDBJ whole genome shotgun (WGS) entry which is preliminary data.</text>
</comment>
<reference evidence="2" key="1">
    <citation type="journal article" date="2019" name="Int. J. Syst. Evol. Microbiol.">
        <title>The Global Catalogue of Microorganisms (GCM) 10K type strain sequencing project: providing services to taxonomists for standard genome sequencing and annotation.</title>
        <authorList>
            <consortium name="The Broad Institute Genomics Platform"/>
            <consortium name="The Broad Institute Genome Sequencing Center for Infectious Disease"/>
            <person name="Wu L."/>
            <person name="Ma J."/>
        </authorList>
    </citation>
    <scope>NUCLEOTIDE SEQUENCE [LARGE SCALE GENOMIC DNA]</scope>
    <source>
        <strain evidence="2">JCM 18077</strain>
    </source>
</reference>
<dbReference type="EMBL" id="BAABIE010000010">
    <property type="protein sequence ID" value="GAA4752161.1"/>
    <property type="molecule type" value="Genomic_DNA"/>
</dbReference>
<sequence length="201" mass="21023">MGRNGTGRAAGREKLRTMSDDAPRVHLFRAVNVGGAKLPMARLREIAADLGATDVSTYIASGNLLARPPAEPADFDRALERAVEDEFGFFREVISRSVQELEAALAAYPFATAPDFAEAPSGHICFLAGPPDPVAAAEFVAREFGAGEKLAVIGDDLHLDYPGGAGKTRLSAPVIAKGLGVPGTARNLRTVAKLIELATAG</sequence>
<dbReference type="Proteomes" id="UP001500822">
    <property type="component" value="Unassembled WGS sequence"/>
</dbReference>
<name>A0ABP8ZBV4_9ACTN</name>
<dbReference type="Pfam" id="PF08002">
    <property type="entry name" value="DUF1697"/>
    <property type="match status" value="1"/>
</dbReference>
<gene>
    <name evidence="1" type="ORF">GCM10023217_23880</name>
</gene>
<evidence type="ECO:0000313" key="2">
    <source>
        <dbReference type="Proteomes" id="UP001500822"/>
    </source>
</evidence>
<keyword evidence="2" id="KW-1185">Reference proteome</keyword>
<organism evidence="1 2">
    <name type="scientific">Gordonia alkaliphila</name>
    <dbReference type="NCBI Taxonomy" id="1053547"/>
    <lineage>
        <taxon>Bacteria</taxon>
        <taxon>Bacillati</taxon>
        <taxon>Actinomycetota</taxon>
        <taxon>Actinomycetes</taxon>
        <taxon>Mycobacteriales</taxon>
        <taxon>Gordoniaceae</taxon>
        <taxon>Gordonia</taxon>
    </lineage>
</organism>
<accession>A0ABP8ZBV4</accession>
<dbReference type="PIRSF" id="PIRSF008502">
    <property type="entry name" value="UCP008502"/>
    <property type="match status" value="1"/>
</dbReference>
<dbReference type="PANTHER" id="PTHR36439">
    <property type="entry name" value="BLL4334 PROTEIN"/>
    <property type="match status" value="1"/>
</dbReference>
<dbReference type="Gene3D" id="3.30.70.1280">
    <property type="entry name" value="SP0830-like domains"/>
    <property type="match status" value="1"/>
</dbReference>
<dbReference type="PANTHER" id="PTHR36439:SF1">
    <property type="entry name" value="DUF1697 DOMAIN-CONTAINING PROTEIN"/>
    <property type="match status" value="1"/>
</dbReference>
<dbReference type="InterPro" id="IPR012545">
    <property type="entry name" value="DUF1697"/>
</dbReference>
<dbReference type="SUPFAM" id="SSF160379">
    <property type="entry name" value="SP0830-like"/>
    <property type="match status" value="1"/>
</dbReference>
<proteinExistence type="predicted"/>